<dbReference type="GO" id="GO:0008168">
    <property type="term" value="F:methyltransferase activity"/>
    <property type="evidence" value="ECO:0007669"/>
    <property type="project" value="UniProtKB-KW"/>
</dbReference>
<evidence type="ECO:0000259" key="1">
    <source>
        <dbReference type="Pfam" id="PF13679"/>
    </source>
</evidence>
<proteinExistence type="predicted"/>
<dbReference type="STRING" id="454171.CP488_00804"/>
<dbReference type="GO" id="GO:0032259">
    <property type="term" value="P:methylation"/>
    <property type="evidence" value="ECO:0007669"/>
    <property type="project" value="UniProtKB-KW"/>
</dbReference>
<reference evidence="3" key="1">
    <citation type="submission" date="2013-03" db="EMBL/GenBank/DDBJ databases">
        <title>Genome sequence of Chthonomonas calidirosea, the first sequenced genome from the Armatimonadetes phylum (formally candidate division OP10).</title>
        <authorList>
            <person name="Lee K.C.Y."/>
            <person name="Morgan X.C."/>
            <person name="Dunfield P.F."/>
            <person name="Tamas I."/>
            <person name="Houghton K.M."/>
            <person name="Vyssotski M."/>
            <person name="Ryan J.L.J."/>
            <person name="Lagutin K."/>
            <person name="McDonald I.R."/>
            <person name="Stott M.B."/>
        </authorList>
    </citation>
    <scope>NUCLEOTIDE SEQUENCE [LARGE SCALE GENOMIC DNA]</scope>
    <source>
        <strain evidence="3">DSM 23976 / ICMP 18418 / T49</strain>
    </source>
</reference>
<gene>
    <name evidence="2" type="ORF">CCALI_00353</name>
</gene>
<sequence>MPPNTRTLSLSEFRTYLTNLLEDDALFVAATLRGKDGTNVTDPNGSVLIHPVRIKAQKYFQFAYHNFQKVTHRNLPLFDAVEHLIELLHASNGRLNIRTTQSDEQVVLLPNGTLKLTTRPTKRRPAPLTHDRVKNYILQEGQYLPFLHALGIMTQTGQVVPSRYDKFRQINRFLEIVHDIVKHLPKQGPLHIVDFGAGKAYLSFALYHYFHSVLGREVRLYGVEQKSDLVAFCQQLAEKLQWTGLSFVCSSIEAFKLDSPIDLAVSLHACDTATDDAIAKAVQWNAKVILAAPCCQKELYQQLNAEALQAMLRYGVIRERLTSLVTDVLRAARLEAAGYAVQLLEFIETEHTPKNLLIRAVRSPHVHRQAALQNYQQLRDFWHVLPRIEKNLPLSS</sequence>
<dbReference type="SUPFAM" id="SSF53335">
    <property type="entry name" value="S-adenosyl-L-methionine-dependent methyltransferases"/>
    <property type="match status" value="1"/>
</dbReference>
<dbReference type="KEGG" id="ccz:CCALI_00353"/>
<dbReference type="AlphaFoldDB" id="S0ET24"/>
<dbReference type="RefSeq" id="WP_016481753.1">
    <property type="nucleotide sequence ID" value="NC_021487.1"/>
</dbReference>
<dbReference type="PATRIC" id="fig|1303518.3.peg.360"/>
<evidence type="ECO:0000313" key="2">
    <source>
        <dbReference type="EMBL" id="CCW34190.1"/>
    </source>
</evidence>
<keyword evidence="2" id="KW-0808">Transferase</keyword>
<dbReference type="PANTHER" id="PTHR13369">
    <property type="match status" value="1"/>
</dbReference>
<feature type="domain" description="Methyltransferase" evidence="1">
    <location>
        <begin position="165"/>
        <end position="302"/>
    </location>
</feature>
<dbReference type="InParanoid" id="S0ET24"/>
<keyword evidence="2" id="KW-0489">Methyltransferase</keyword>
<dbReference type="GO" id="GO:0005737">
    <property type="term" value="C:cytoplasm"/>
    <property type="evidence" value="ECO:0007669"/>
    <property type="project" value="TreeGrafter"/>
</dbReference>
<accession>S0ET24</accession>
<name>S0ET24_CHTCT</name>
<dbReference type="Gene3D" id="3.40.50.150">
    <property type="entry name" value="Vaccinia Virus protein VP39"/>
    <property type="match status" value="1"/>
</dbReference>
<dbReference type="eggNOG" id="COG2519">
    <property type="taxonomic scope" value="Bacteria"/>
</dbReference>
<dbReference type="Proteomes" id="UP000014227">
    <property type="component" value="Chromosome I"/>
</dbReference>
<dbReference type="EMBL" id="HF951689">
    <property type="protein sequence ID" value="CCW34190.1"/>
    <property type="molecule type" value="Genomic_DNA"/>
</dbReference>
<keyword evidence="3" id="KW-1185">Reference proteome</keyword>
<evidence type="ECO:0000313" key="3">
    <source>
        <dbReference type="Proteomes" id="UP000014227"/>
    </source>
</evidence>
<dbReference type="HOGENOM" id="CLU_031012_1_0_0"/>
<dbReference type="Pfam" id="PF13679">
    <property type="entry name" value="Methyltransf_32"/>
    <property type="match status" value="1"/>
</dbReference>
<dbReference type="OrthoDB" id="5502211at2"/>
<dbReference type="InterPro" id="IPR025714">
    <property type="entry name" value="Methyltranfer_dom"/>
</dbReference>
<dbReference type="InterPro" id="IPR029063">
    <property type="entry name" value="SAM-dependent_MTases_sf"/>
</dbReference>
<organism evidence="2 3">
    <name type="scientific">Chthonomonas calidirosea (strain DSM 23976 / ICMP 18418 / T49)</name>
    <dbReference type="NCBI Taxonomy" id="1303518"/>
    <lineage>
        <taxon>Bacteria</taxon>
        <taxon>Bacillati</taxon>
        <taxon>Armatimonadota</taxon>
        <taxon>Chthonomonadia</taxon>
        <taxon>Chthonomonadales</taxon>
        <taxon>Chthonomonadaceae</taxon>
        <taxon>Chthonomonas</taxon>
    </lineage>
</organism>
<dbReference type="PANTHER" id="PTHR13369:SF3">
    <property type="entry name" value="METHYLTRANSFERASE DOMAIN-CONTAINING PROTEIN"/>
    <property type="match status" value="1"/>
</dbReference>
<protein>
    <submittedName>
        <fullName evidence="2">Methyltransferase domain</fullName>
    </submittedName>
</protein>